<proteinExistence type="predicted"/>
<feature type="transmembrane region" description="Helical" evidence="7">
    <location>
        <begin position="333"/>
        <end position="357"/>
    </location>
</feature>
<dbReference type="InterPro" id="IPR036259">
    <property type="entry name" value="MFS_trans_sf"/>
</dbReference>
<feature type="transmembrane region" description="Helical" evidence="7">
    <location>
        <begin position="161"/>
        <end position="183"/>
    </location>
</feature>
<feature type="transmembrane region" description="Helical" evidence="7">
    <location>
        <begin position="245"/>
        <end position="262"/>
    </location>
</feature>
<dbReference type="Proteomes" id="UP000254492">
    <property type="component" value="Unassembled WGS sequence"/>
</dbReference>
<evidence type="ECO:0000256" key="1">
    <source>
        <dbReference type="ARBA" id="ARBA00004651"/>
    </source>
</evidence>
<feature type="transmembrane region" description="Helical" evidence="7">
    <location>
        <begin position="204"/>
        <end position="225"/>
    </location>
</feature>
<keyword evidence="6 7" id="KW-0472">Membrane</keyword>
<comment type="subcellular location">
    <subcellularLocation>
        <location evidence="1">Cell membrane</location>
        <topology evidence="1">Multi-pass membrane protein</topology>
    </subcellularLocation>
</comment>
<dbReference type="Gene3D" id="1.20.1250.20">
    <property type="entry name" value="MFS general substrate transporter like domains"/>
    <property type="match status" value="2"/>
</dbReference>
<feature type="transmembrane region" description="Helical" evidence="7">
    <location>
        <begin position="102"/>
        <end position="124"/>
    </location>
</feature>
<evidence type="ECO:0000259" key="8">
    <source>
        <dbReference type="PROSITE" id="PS50850"/>
    </source>
</evidence>
<dbReference type="Pfam" id="PF07690">
    <property type="entry name" value="MFS_1"/>
    <property type="match status" value="2"/>
</dbReference>
<reference evidence="9 10" key="1">
    <citation type="submission" date="2018-07" db="EMBL/GenBank/DDBJ databases">
        <title>Genome-based reclassification of Weissella jogaejeotgali as Weissella thailandensis.</title>
        <authorList>
            <person name="Chun J."/>
            <person name="Kim B.-Y."/>
            <person name="Kwak M.-J."/>
        </authorList>
    </citation>
    <scope>NUCLEOTIDE SEQUENCE [LARGE SCALE GENOMIC DNA]</scope>
    <source>
        <strain evidence="9 10">KCTC 3751</strain>
    </source>
</reference>
<evidence type="ECO:0000313" key="10">
    <source>
        <dbReference type="Proteomes" id="UP000254492"/>
    </source>
</evidence>
<feature type="transmembrane region" description="Helical" evidence="7">
    <location>
        <begin position="41"/>
        <end position="64"/>
    </location>
</feature>
<feature type="transmembrane region" description="Helical" evidence="7">
    <location>
        <begin position="363"/>
        <end position="382"/>
    </location>
</feature>
<keyword evidence="2" id="KW-0813">Transport</keyword>
<dbReference type="PANTHER" id="PTHR23517:SF10">
    <property type="entry name" value="MAJOR FACILITATOR SUPERFAMILY (MFS) PROFILE DOMAIN-CONTAINING PROTEIN"/>
    <property type="match status" value="1"/>
</dbReference>
<accession>A0ABX9I7L7</accession>
<comment type="caution">
    <text evidence="9">The sequence shown here is derived from an EMBL/GenBank/DDBJ whole genome shotgun (WGS) entry which is preliminary data.</text>
</comment>
<dbReference type="PANTHER" id="PTHR23517">
    <property type="entry name" value="RESISTANCE PROTEIN MDTM, PUTATIVE-RELATED-RELATED"/>
    <property type="match status" value="1"/>
</dbReference>
<evidence type="ECO:0000256" key="5">
    <source>
        <dbReference type="ARBA" id="ARBA00022989"/>
    </source>
</evidence>
<feature type="transmembrane region" description="Helical" evidence="7">
    <location>
        <begin position="274"/>
        <end position="290"/>
    </location>
</feature>
<feature type="transmembrane region" description="Helical" evidence="7">
    <location>
        <begin position="136"/>
        <end position="155"/>
    </location>
</feature>
<dbReference type="EMBL" id="QRAY01000003">
    <property type="protein sequence ID" value="RDS60128.1"/>
    <property type="molecule type" value="Genomic_DNA"/>
</dbReference>
<evidence type="ECO:0000313" key="9">
    <source>
        <dbReference type="EMBL" id="RDS60128.1"/>
    </source>
</evidence>
<dbReference type="InterPro" id="IPR020846">
    <property type="entry name" value="MFS_dom"/>
</dbReference>
<organism evidence="9 10">
    <name type="scientific">Weissella thailandensis</name>
    <dbReference type="NCBI Taxonomy" id="89061"/>
    <lineage>
        <taxon>Bacteria</taxon>
        <taxon>Bacillati</taxon>
        <taxon>Bacillota</taxon>
        <taxon>Bacilli</taxon>
        <taxon>Lactobacillales</taxon>
        <taxon>Lactobacillaceae</taxon>
        <taxon>Weissella</taxon>
    </lineage>
</organism>
<feature type="domain" description="Major facilitator superfamily (MFS) profile" evidence="8">
    <location>
        <begin position="198"/>
        <end position="389"/>
    </location>
</feature>
<keyword evidence="3" id="KW-1003">Cell membrane</keyword>
<keyword evidence="4 7" id="KW-0812">Transmembrane</keyword>
<feature type="transmembrane region" description="Helical" evidence="7">
    <location>
        <begin position="76"/>
        <end position="96"/>
    </location>
</feature>
<dbReference type="SUPFAM" id="SSF103473">
    <property type="entry name" value="MFS general substrate transporter"/>
    <property type="match status" value="1"/>
</dbReference>
<keyword evidence="10" id="KW-1185">Reference proteome</keyword>
<protein>
    <submittedName>
        <fullName evidence="9">MFS transporter</fullName>
    </submittedName>
</protein>
<evidence type="ECO:0000256" key="6">
    <source>
        <dbReference type="ARBA" id="ARBA00023136"/>
    </source>
</evidence>
<dbReference type="RefSeq" id="WP_115470531.1">
    <property type="nucleotide sequence ID" value="NZ_JAAXPK010000003.1"/>
</dbReference>
<feature type="transmembrane region" description="Helical" evidence="7">
    <location>
        <begin position="12"/>
        <end position="35"/>
    </location>
</feature>
<gene>
    <name evidence="9" type="ORF">DWV05_02445</name>
</gene>
<dbReference type="InterPro" id="IPR011701">
    <property type="entry name" value="MFS"/>
</dbReference>
<keyword evidence="5 7" id="KW-1133">Transmembrane helix</keyword>
<dbReference type="InterPro" id="IPR050171">
    <property type="entry name" value="MFS_Transporters"/>
</dbReference>
<dbReference type="PROSITE" id="PS50850">
    <property type="entry name" value="MFS"/>
    <property type="match status" value="1"/>
</dbReference>
<evidence type="ECO:0000256" key="2">
    <source>
        <dbReference type="ARBA" id="ARBA00022448"/>
    </source>
</evidence>
<evidence type="ECO:0000256" key="3">
    <source>
        <dbReference type="ARBA" id="ARBA00022475"/>
    </source>
</evidence>
<evidence type="ECO:0000256" key="4">
    <source>
        <dbReference type="ARBA" id="ARBA00022692"/>
    </source>
</evidence>
<evidence type="ECO:0000256" key="7">
    <source>
        <dbReference type="SAM" id="Phobius"/>
    </source>
</evidence>
<name>A0ABX9I7L7_9LACO</name>
<sequence>MKGRVVHLKNKYILFTNMLVNMGIGLIMPVTTLYIHNVLHMSLVIAGYTLLLFSGAMALGNLVGGRLFDKWHTKPLMYISGMIIVASLSLLALYPYWPLYPILLTLYGAGLGILNASVNSYLAFLQKYDANIFNNGYWAANIGMGLATFLSGILFSINIKLVFGGSAILFLVALLIIKLQFVSIDTLRNSKTDNMVHSPLNKHIIGYIALLSLTMIIIWACYEQWNSNVSVLMTDNGISVKKYSILFTISTIEIVALQPFIVRLFPKTFNADKLRVILGVLTFALSYLVIINTDDYWRFVTGITLVSIGEILALTAIPSLLNHYATDTNRGTIQAIGSLSGSIGRALGPLIGGFMITSFNFNTTFFSIFILHLVVVLSLVLLRDFKTKY</sequence>
<feature type="transmembrane region" description="Helical" evidence="7">
    <location>
        <begin position="296"/>
        <end position="321"/>
    </location>
</feature>